<reference evidence="1 2" key="1">
    <citation type="journal article" date="2019" name="Nat. Med.">
        <title>A library of human gut bacterial isolates paired with longitudinal multiomics data enables mechanistic microbiome research.</title>
        <authorList>
            <person name="Poyet M."/>
            <person name="Groussin M."/>
            <person name="Gibbons S.M."/>
            <person name="Avila-Pacheco J."/>
            <person name="Jiang X."/>
            <person name="Kearney S.M."/>
            <person name="Perrotta A.R."/>
            <person name="Berdy B."/>
            <person name="Zhao S."/>
            <person name="Lieberman T.D."/>
            <person name="Swanson P.K."/>
            <person name="Smith M."/>
            <person name="Roesemann S."/>
            <person name="Alexander J.E."/>
            <person name="Rich S.A."/>
            <person name="Livny J."/>
            <person name="Vlamakis H."/>
            <person name="Clish C."/>
            <person name="Bullock K."/>
            <person name="Deik A."/>
            <person name="Scott J."/>
            <person name="Pierce K.A."/>
            <person name="Xavier R.J."/>
            <person name="Alm E.J."/>
        </authorList>
    </citation>
    <scope>NUCLEOTIDE SEQUENCE [LARGE SCALE GENOMIC DNA]</scope>
    <source>
        <strain evidence="1 2">BIOML-A7</strain>
    </source>
</reference>
<accession>A0A5M6A368</accession>
<dbReference type="RefSeq" id="WP_149950718.1">
    <property type="nucleotide sequence ID" value="NZ_RCXI01000040.1"/>
</dbReference>
<sequence>MLSSCGDKDTFCGEEKQGKRNFLESRSSLVPSGCPGYDGAAYLVYTEVEGGCQAQGSGCGGRVEAGEEGGDVLLVAQGGAVREGGGNEDALAGG</sequence>
<dbReference type="EMBL" id="VVYW01000039">
    <property type="protein sequence ID" value="KAA5402183.1"/>
    <property type="molecule type" value="Genomic_DNA"/>
</dbReference>
<evidence type="ECO:0000313" key="2">
    <source>
        <dbReference type="Proteomes" id="UP000325055"/>
    </source>
</evidence>
<gene>
    <name evidence="1" type="ORF">F2Y86_26500</name>
</gene>
<organism evidence="1 2">
    <name type="scientific">Bacteroides cellulosilyticus</name>
    <dbReference type="NCBI Taxonomy" id="246787"/>
    <lineage>
        <taxon>Bacteria</taxon>
        <taxon>Pseudomonadati</taxon>
        <taxon>Bacteroidota</taxon>
        <taxon>Bacteroidia</taxon>
        <taxon>Bacteroidales</taxon>
        <taxon>Bacteroidaceae</taxon>
        <taxon>Bacteroides</taxon>
    </lineage>
</organism>
<proteinExistence type="predicted"/>
<evidence type="ECO:0000313" key="1">
    <source>
        <dbReference type="EMBL" id="KAA5402183.1"/>
    </source>
</evidence>
<dbReference type="Proteomes" id="UP000325055">
    <property type="component" value="Unassembled WGS sequence"/>
</dbReference>
<protein>
    <submittedName>
        <fullName evidence="1">Uncharacterized protein</fullName>
    </submittedName>
</protein>
<dbReference type="AlphaFoldDB" id="A0A5M6A368"/>
<name>A0A5M6A368_9BACE</name>
<comment type="caution">
    <text evidence="1">The sequence shown here is derived from an EMBL/GenBank/DDBJ whole genome shotgun (WGS) entry which is preliminary data.</text>
</comment>